<dbReference type="Gene3D" id="3.10.560.10">
    <property type="entry name" value="Outer membrane lipoprotein wza domain like"/>
    <property type="match status" value="2"/>
</dbReference>
<dbReference type="Pfam" id="PF10531">
    <property type="entry name" value="SLBB"/>
    <property type="match status" value="1"/>
</dbReference>
<keyword evidence="1 2" id="KW-0732">Signal</keyword>
<dbReference type="Pfam" id="PF02563">
    <property type="entry name" value="Poly_export"/>
    <property type="match status" value="1"/>
</dbReference>
<evidence type="ECO:0000256" key="1">
    <source>
        <dbReference type="ARBA" id="ARBA00022729"/>
    </source>
</evidence>
<keyword evidence="6" id="KW-1185">Reference proteome</keyword>
<feature type="domain" description="Soluble ligand binding" evidence="4">
    <location>
        <begin position="150"/>
        <end position="199"/>
    </location>
</feature>
<organism evidence="5 6">
    <name type="scientific">Desulfobaculum bizertense DSM 18034</name>
    <dbReference type="NCBI Taxonomy" id="1121442"/>
    <lineage>
        <taxon>Bacteria</taxon>
        <taxon>Pseudomonadati</taxon>
        <taxon>Thermodesulfobacteriota</taxon>
        <taxon>Desulfovibrionia</taxon>
        <taxon>Desulfovibrionales</taxon>
        <taxon>Desulfovibrionaceae</taxon>
        <taxon>Desulfobaculum</taxon>
    </lineage>
</organism>
<evidence type="ECO:0000256" key="2">
    <source>
        <dbReference type="SAM" id="SignalP"/>
    </source>
</evidence>
<dbReference type="OrthoDB" id="9815244at2"/>
<feature type="chain" id="PRO_5013295625" evidence="2">
    <location>
        <begin position="21"/>
        <end position="546"/>
    </location>
</feature>
<dbReference type="PANTHER" id="PTHR33619:SF3">
    <property type="entry name" value="POLYSACCHARIDE EXPORT PROTEIN GFCE-RELATED"/>
    <property type="match status" value="1"/>
</dbReference>
<feature type="domain" description="Polysaccharide export protein N-terminal" evidence="3">
    <location>
        <begin position="69"/>
        <end position="138"/>
    </location>
</feature>
<evidence type="ECO:0000259" key="3">
    <source>
        <dbReference type="Pfam" id="PF02563"/>
    </source>
</evidence>
<dbReference type="PANTHER" id="PTHR33619">
    <property type="entry name" value="POLYSACCHARIDE EXPORT PROTEIN GFCE-RELATED"/>
    <property type="match status" value="1"/>
</dbReference>
<dbReference type="RefSeq" id="WP_078684587.1">
    <property type="nucleotide sequence ID" value="NZ_FUYA01000003.1"/>
</dbReference>
<protein>
    <submittedName>
        <fullName evidence="5">Protein involved in polysaccharide export, contains SLBB domain of the beta-grasp fold</fullName>
    </submittedName>
</protein>
<dbReference type="Gene3D" id="3.30.1950.10">
    <property type="entry name" value="wza like domain"/>
    <property type="match status" value="1"/>
</dbReference>
<evidence type="ECO:0000313" key="5">
    <source>
        <dbReference type="EMBL" id="SKA70190.1"/>
    </source>
</evidence>
<dbReference type="InterPro" id="IPR049712">
    <property type="entry name" value="Poly_export"/>
</dbReference>
<dbReference type="Proteomes" id="UP000189733">
    <property type="component" value="Unassembled WGS sequence"/>
</dbReference>
<evidence type="ECO:0000313" key="6">
    <source>
        <dbReference type="Proteomes" id="UP000189733"/>
    </source>
</evidence>
<name>A0A1T4VYU6_9BACT</name>
<dbReference type="AlphaFoldDB" id="A0A1T4VYU6"/>
<dbReference type="STRING" id="1121442.SAMN02745702_01298"/>
<dbReference type="InterPro" id="IPR003715">
    <property type="entry name" value="Poly_export_N"/>
</dbReference>
<reference evidence="5 6" key="1">
    <citation type="submission" date="2017-02" db="EMBL/GenBank/DDBJ databases">
        <authorList>
            <person name="Peterson S.W."/>
        </authorList>
    </citation>
    <scope>NUCLEOTIDE SEQUENCE [LARGE SCALE GENOMIC DNA]</scope>
    <source>
        <strain evidence="5 6">DSM 18034</strain>
    </source>
</reference>
<sequence>MRILLITCLVFFSMACQATALEVSVGESLSTTSEENTNATETILSKDSQVFGASIFDGSFSKTTLPSYNPHYIISIGDTVSLRLWGYIELQQEAIVDIHGNIFIPKIGTVNVAGLPNNKLNTVVKNLVRKKYKDNVFVYAFINKSQPVSVFVTGNVKKPGLYQGMSSDSIVQYLDKAAGINPHSGSFRVINVLRNGQVIHSFDLYHFLVSGEVDQFQFRNGDSINVTNKKNSISVSGKVNVPGDFEFTAELIPANTLLQLAQASIKSTGINISDWKTNGKTTINFIPRKEWNHTFIHAGSSVEVVADYQDTKLKLCISGEHTGKNTLILPRDATLNEAFKEIQFTKFSASKSVQIFRKSIAAKQKELLDAKLSELESLVLTSGAATKDEALLRKNETESILEFIRRARQIEPRGLVILPESTNKKSFVLEKEDTLYVPRKSSLVLVNGEVAFPGAHLWNQDKSIKDYLNQSGGLGQRANEEYILLIHPNGSVERCDSSYKRRNMLVSPGDSILVMPQIEVKHLQIARDVTQILYQIAVATGVLLAI</sequence>
<dbReference type="EMBL" id="FUYA01000003">
    <property type="protein sequence ID" value="SKA70190.1"/>
    <property type="molecule type" value="Genomic_DNA"/>
</dbReference>
<evidence type="ECO:0000259" key="4">
    <source>
        <dbReference type="Pfam" id="PF10531"/>
    </source>
</evidence>
<dbReference type="InterPro" id="IPR019554">
    <property type="entry name" value="Soluble_ligand-bd"/>
</dbReference>
<accession>A0A1T4VYU6</accession>
<gene>
    <name evidence="5" type="ORF">SAMN02745702_01298</name>
</gene>
<proteinExistence type="predicted"/>
<feature type="signal peptide" evidence="2">
    <location>
        <begin position="1"/>
        <end position="20"/>
    </location>
</feature>
<dbReference type="PROSITE" id="PS51257">
    <property type="entry name" value="PROKAR_LIPOPROTEIN"/>
    <property type="match status" value="1"/>
</dbReference>
<dbReference type="GO" id="GO:0015159">
    <property type="term" value="F:polysaccharide transmembrane transporter activity"/>
    <property type="evidence" value="ECO:0007669"/>
    <property type="project" value="InterPro"/>
</dbReference>